<evidence type="ECO:0000313" key="2">
    <source>
        <dbReference type="Proteomes" id="UP000266673"/>
    </source>
</evidence>
<dbReference type="AlphaFoldDB" id="A0A397UCE6"/>
<name>A0A397UCE6_9GLOM</name>
<dbReference type="EMBL" id="QKWP01001589">
    <property type="protein sequence ID" value="RIB07874.1"/>
    <property type="molecule type" value="Genomic_DNA"/>
</dbReference>
<organism evidence="1 2">
    <name type="scientific">Gigaspora rosea</name>
    <dbReference type="NCBI Taxonomy" id="44941"/>
    <lineage>
        <taxon>Eukaryota</taxon>
        <taxon>Fungi</taxon>
        <taxon>Fungi incertae sedis</taxon>
        <taxon>Mucoromycota</taxon>
        <taxon>Glomeromycotina</taxon>
        <taxon>Glomeromycetes</taxon>
        <taxon>Diversisporales</taxon>
        <taxon>Gigasporaceae</taxon>
        <taxon>Gigaspora</taxon>
    </lineage>
</organism>
<keyword evidence="2" id="KW-1185">Reference proteome</keyword>
<dbReference type="Proteomes" id="UP000266673">
    <property type="component" value="Unassembled WGS sequence"/>
</dbReference>
<dbReference type="OrthoDB" id="2443838at2759"/>
<sequence>MFLGAMEMDCKKISFANAIDLYFKSIPLPEWACLGYLKAIKPYCISEAIWRKRYLTYLTKHEIVQSEGVSFLFKAWGVVLRIVSCGLFAIIQFGGGVIPFLRWSPEEEDFQNDVKIEKELINEEVRMDIEWNLLNLDCRLYPSTFKATFDKQSQMDALEVLDILQTQKAKKYVNKVGSKIGLKRTQKLSLIPPNKHARLFSNESEANESTSGDDSFLDDNTERDFKNMTSDKFVKGFKNDSNWKLKDGRRIIYALTANIARVANIFLTKVKRTNTIY</sequence>
<accession>A0A397UCE6</accession>
<reference evidence="1 2" key="1">
    <citation type="submission" date="2018-06" db="EMBL/GenBank/DDBJ databases">
        <title>Comparative genomics reveals the genomic features of Rhizophagus irregularis, R. cerebriforme, R. diaphanum and Gigaspora rosea, and their symbiotic lifestyle signature.</title>
        <authorList>
            <person name="Morin E."/>
            <person name="San Clemente H."/>
            <person name="Chen E.C.H."/>
            <person name="De La Providencia I."/>
            <person name="Hainaut M."/>
            <person name="Kuo A."/>
            <person name="Kohler A."/>
            <person name="Murat C."/>
            <person name="Tang N."/>
            <person name="Roy S."/>
            <person name="Loubradou J."/>
            <person name="Henrissat B."/>
            <person name="Grigoriev I.V."/>
            <person name="Corradi N."/>
            <person name="Roux C."/>
            <person name="Martin F.M."/>
        </authorList>
    </citation>
    <scope>NUCLEOTIDE SEQUENCE [LARGE SCALE GENOMIC DNA]</scope>
    <source>
        <strain evidence="1 2">DAOM 194757</strain>
    </source>
</reference>
<gene>
    <name evidence="1" type="ORF">C2G38_2213180</name>
</gene>
<comment type="caution">
    <text evidence="1">The sequence shown here is derived from an EMBL/GenBank/DDBJ whole genome shotgun (WGS) entry which is preliminary data.</text>
</comment>
<protein>
    <submittedName>
        <fullName evidence="1">Uncharacterized protein</fullName>
    </submittedName>
</protein>
<proteinExistence type="predicted"/>
<evidence type="ECO:0000313" key="1">
    <source>
        <dbReference type="EMBL" id="RIB07874.1"/>
    </source>
</evidence>